<sequence length="94" mass="10337">MAFVEIKEILANEVLIDVVVDSDIRWEIYRAYSKSLEEAVCISAELEAFNLAEQKKGATEKLGVRTLLDKMSETNGKANSAPSDAINDLATVMT</sequence>
<dbReference type="OrthoDB" id="8300685at2759"/>
<name>A0A9Q1B9D6_HOLLE</name>
<keyword evidence="2" id="KW-1185">Reference proteome</keyword>
<organism evidence="1 2">
    <name type="scientific">Holothuria leucospilota</name>
    <name type="common">Black long sea cucumber</name>
    <name type="synonym">Mertensiothuria leucospilota</name>
    <dbReference type="NCBI Taxonomy" id="206669"/>
    <lineage>
        <taxon>Eukaryota</taxon>
        <taxon>Metazoa</taxon>
        <taxon>Echinodermata</taxon>
        <taxon>Eleutherozoa</taxon>
        <taxon>Echinozoa</taxon>
        <taxon>Holothuroidea</taxon>
        <taxon>Aspidochirotacea</taxon>
        <taxon>Aspidochirotida</taxon>
        <taxon>Holothuriidae</taxon>
        <taxon>Holothuria</taxon>
    </lineage>
</organism>
<evidence type="ECO:0000313" key="1">
    <source>
        <dbReference type="EMBL" id="KAJ8019281.1"/>
    </source>
</evidence>
<dbReference type="Proteomes" id="UP001152320">
    <property type="component" value="Unassembled WGS sequence"/>
</dbReference>
<protein>
    <submittedName>
        <fullName evidence="1">Uncharacterized protein</fullName>
    </submittedName>
</protein>
<reference evidence="1" key="1">
    <citation type="submission" date="2021-10" db="EMBL/GenBank/DDBJ databases">
        <title>Tropical sea cucumber genome reveals ecological adaptation and Cuvierian tubules defense mechanism.</title>
        <authorList>
            <person name="Chen T."/>
        </authorList>
    </citation>
    <scope>NUCLEOTIDE SEQUENCE</scope>
    <source>
        <strain evidence="1">Nanhai2018</strain>
        <tissue evidence="1">Muscle</tissue>
    </source>
</reference>
<comment type="caution">
    <text evidence="1">The sequence shown here is derived from an EMBL/GenBank/DDBJ whole genome shotgun (WGS) entry which is preliminary data.</text>
</comment>
<dbReference type="AlphaFoldDB" id="A0A9Q1B9D6"/>
<dbReference type="EMBL" id="JAIZAY010000042">
    <property type="protein sequence ID" value="KAJ8019281.1"/>
    <property type="molecule type" value="Genomic_DNA"/>
</dbReference>
<gene>
    <name evidence="1" type="ORF">HOLleu_42217</name>
</gene>
<accession>A0A9Q1B9D6</accession>
<proteinExistence type="predicted"/>
<evidence type="ECO:0000313" key="2">
    <source>
        <dbReference type="Proteomes" id="UP001152320"/>
    </source>
</evidence>